<organism evidence="1 2">
    <name type="scientific">Arctium lappa</name>
    <name type="common">Greater burdock</name>
    <name type="synonym">Lappa major</name>
    <dbReference type="NCBI Taxonomy" id="4217"/>
    <lineage>
        <taxon>Eukaryota</taxon>
        <taxon>Viridiplantae</taxon>
        <taxon>Streptophyta</taxon>
        <taxon>Embryophyta</taxon>
        <taxon>Tracheophyta</taxon>
        <taxon>Spermatophyta</taxon>
        <taxon>Magnoliopsida</taxon>
        <taxon>eudicotyledons</taxon>
        <taxon>Gunneridae</taxon>
        <taxon>Pentapetalae</taxon>
        <taxon>asterids</taxon>
        <taxon>campanulids</taxon>
        <taxon>Asterales</taxon>
        <taxon>Asteraceae</taxon>
        <taxon>Carduoideae</taxon>
        <taxon>Cardueae</taxon>
        <taxon>Arctiinae</taxon>
        <taxon>Arctium</taxon>
    </lineage>
</organism>
<dbReference type="EMBL" id="CM042064">
    <property type="protein sequence ID" value="KAI3665319.1"/>
    <property type="molecule type" value="Genomic_DNA"/>
</dbReference>
<sequence length="137" mass="15568">MTSPHIEKLRYRVHYWRVGLLVGSSNINRLIVSLLVFRFGKHEMCSARSTSNFGDTPNLEIGLPALRREKCFLYSWKVHGVGIAFLGVVEEFIECYLDRAATVAAVSDYVCEVVEEVLEENKVKVDGGEAVEEDEEW</sequence>
<gene>
    <name evidence="1" type="ORF">L6452_43943</name>
</gene>
<protein>
    <submittedName>
        <fullName evidence="1">Uncharacterized protein</fullName>
    </submittedName>
</protein>
<evidence type="ECO:0000313" key="2">
    <source>
        <dbReference type="Proteomes" id="UP001055879"/>
    </source>
</evidence>
<evidence type="ECO:0000313" key="1">
    <source>
        <dbReference type="EMBL" id="KAI3665319.1"/>
    </source>
</evidence>
<keyword evidence="2" id="KW-1185">Reference proteome</keyword>
<reference evidence="1 2" key="2">
    <citation type="journal article" date="2022" name="Mol. Ecol. Resour.">
        <title>The genomes of chicory, endive, great burdock and yacon provide insights into Asteraceae paleo-polyploidization history and plant inulin production.</title>
        <authorList>
            <person name="Fan W."/>
            <person name="Wang S."/>
            <person name="Wang H."/>
            <person name="Wang A."/>
            <person name="Jiang F."/>
            <person name="Liu H."/>
            <person name="Zhao H."/>
            <person name="Xu D."/>
            <person name="Zhang Y."/>
        </authorList>
    </citation>
    <scope>NUCLEOTIDE SEQUENCE [LARGE SCALE GENOMIC DNA]</scope>
    <source>
        <strain evidence="2">cv. Niubang</strain>
    </source>
</reference>
<accession>A0ACB8XG53</accession>
<comment type="caution">
    <text evidence="1">The sequence shown here is derived from an EMBL/GenBank/DDBJ whole genome shotgun (WGS) entry which is preliminary data.</text>
</comment>
<reference evidence="2" key="1">
    <citation type="journal article" date="2022" name="Mol. Ecol. Resour.">
        <title>The genomes of chicory, endive, great burdock and yacon provide insights into Asteraceae palaeo-polyploidization history and plant inulin production.</title>
        <authorList>
            <person name="Fan W."/>
            <person name="Wang S."/>
            <person name="Wang H."/>
            <person name="Wang A."/>
            <person name="Jiang F."/>
            <person name="Liu H."/>
            <person name="Zhao H."/>
            <person name="Xu D."/>
            <person name="Zhang Y."/>
        </authorList>
    </citation>
    <scope>NUCLEOTIDE SEQUENCE [LARGE SCALE GENOMIC DNA]</scope>
    <source>
        <strain evidence="2">cv. Niubang</strain>
    </source>
</reference>
<proteinExistence type="predicted"/>
<dbReference type="Proteomes" id="UP001055879">
    <property type="component" value="Linkage Group LG18"/>
</dbReference>
<name>A0ACB8XG53_ARCLA</name>